<dbReference type="Gene3D" id="3.60.130.10">
    <property type="entry name" value="Clavaminate synthase-like"/>
    <property type="match status" value="1"/>
</dbReference>
<gene>
    <name evidence="3" type="ORF">TWF679_004450</name>
</gene>
<evidence type="ECO:0000259" key="2">
    <source>
        <dbReference type="Pfam" id="PF02668"/>
    </source>
</evidence>
<dbReference type="Proteomes" id="UP000614610">
    <property type="component" value="Unassembled WGS sequence"/>
</dbReference>
<dbReference type="OrthoDB" id="272271at2759"/>
<dbReference type="SUPFAM" id="SSF51197">
    <property type="entry name" value="Clavaminate synthase-like"/>
    <property type="match status" value="1"/>
</dbReference>
<accession>A0A6G1LZT8</accession>
<feature type="domain" description="TauD/TfdA-like" evidence="2">
    <location>
        <begin position="129"/>
        <end position="381"/>
    </location>
</feature>
<dbReference type="InterPro" id="IPR050411">
    <property type="entry name" value="AlphaKG_dependent_hydroxylases"/>
</dbReference>
<proteinExistence type="predicted"/>
<protein>
    <recommendedName>
        <fullName evidence="2">TauD/TfdA-like domain-containing protein</fullName>
    </recommendedName>
</protein>
<comment type="caution">
    <text evidence="3">The sequence shown here is derived from an EMBL/GenBank/DDBJ whole genome shotgun (WGS) entry which is preliminary data.</text>
</comment>
<dbReference type="InterPro" id="IPR042098">
    <property type="entry name" value="TauD-like_sf"/>
</dbReference>
<sequence>MHIACICIVRLGLREDTGIDAREKNFPGKPRLQLAIIEMESAGLEEHFFPRGVRQKYRLGEFGAGPFVPNNLFTTHWAEGPGQVTGRSAWSGATVVREDQHAIQLTKEHREELIDALTTFREHNYDLLDINKENFHLPTLGNILERVSEQVYDGEGFVLLRGLNPREFTEEENIIVASGVSVYVGGKFGRQSPTGSMITHLTTLKGIETQAGYYSKQFQTFHNDHACDVISLYCLSPPASGGQVRLASASKTYQDIVETRPDIIPILADSNWIHQTARQKPLYIRRPLLYQTDDGKPFFCFSRAALLEEFRTHRLEGLGLPPLTRTQREALDIVETVADKNSLEIGLQSGDLIFINNLAVLHGRREFEDNEIAKRHMLRLWVHNPERAWKLPNSIKVLRDCLYMDLPDIPGWFIFDPMDPDPTVLQEVTSDNGSCGTLGSSK</sequence>
<dbReference type="GO" id="GO:0016491">
    <property type="term" value="F:oxidoreductase activity"/>
    <property type="evidence" value="ECO:0007669"/>
    <property type="project" value="UniProtKB-KW"/>
</dbReference>
<keyword evidence="1" id="KW-0560">Oxidoreductase</keyword>
<evidence type="ECO:0000256" key="1">
    <source>
        <dbReference type="ARBA" id="ARBA00023002"/>
    </source>
</evidence>
<dbReference type="InterPro" id="IPR003819">
    <property type="entry name" value="TauD/TfdA-like"/>
</dbReference>
<evidence type="ECO:0000313" key="4">
    <source>
        <dbReference type="Proteomes" id="UP000614610"/>
    </source>
</evidence>
<evidence type="ECO:0000313" key="3">
    <source>
        <dbReference type="EMBL" id="KAF3215208.1"/>
    </source>
</evidence>
<dbReference type="PANTHER" id="PTHR10696:SF54">
    <property type="entry name" value="FAMILY OXIDOREDUCTASE, PUTATIVE (AFU_ORTHOLOGUE AFUA_4G13850)-RELATED"/>
    <property type="match status" value="1"/>
</dbReference>
<name>A0A6G1LZT8_ORBOL</name>
<dbReference type="EMBL" id="WIWT01000020">
    <property type="protein sequence ID" value="KAF3215208.1"/>
    <property type="molecule type" value="Genomic_DNA"/>
</dbReference>
<reference evidence="3" key="1">
    <citation type="submission" date="2019-06" db="EMBL/GenBank/DDBJ databases">
        <authorList>
            <person name="Palmer J.M."/>
        </authorList>
    </citation>
    <scope>NUCLEOTIDE SEQUENCE</scope>
    <source>
        <strain evidence="3">TWF679</strain>
    </source>
</reference>
<dbReference type="Pfam" id="PF02668">
    <property type="entry name" value="TauD"/>
    <property type="match status" value="1"/>
</dbReference>
<organism evidence="3 4">
    <name type="scientific">Orbilia oligospora</name>
    <name type="common">Nematode-trapping fungus</name>
    <name type="synonym">Arthrobotrys oligospora</name>
    <dbReference type="NCBI Taxonomy" id="2813651"/>
    <lineage>
        <taxon>Eukaryota</taxon>
        <taxon>Fungi</taxon>
        <taxon>Dikarya</taxon>
        <taxon>Ascomycota</taxon>
        <taxon>Pezizomycotina</taxon>
        <taxon>Orbiliomycetes</taxon>
        <taxon>Orbiliales</taxon>
        <taxon>Orbiliaceae</taxon>
        <taxon>Orbilia</taxon>
    </lineage>
</organism>
<dbReference type="PANTHER" id="PTHR10696">
    <property type="entry name" value="GAMMA-BUTYROBETAINE HYDROXYLASE-RELATED"/>
    <property type="match status" value="1"/>
</dbReference>
<dbReference type="AlphaFoldDB" id="A0A6G1LZT8"/>